<feature type="compositionally biased region" description="Basic and acidic residues" evidence="1">
    <location>
        <begin position="38"/>
        <end position="50"/>
    </location>
</feature>
<reference evidence="2 3" key="1">
    <citation type="submission" date="2021-04" db="EMBL/GenBank/DDBJ databases">
        <authorList>
            <person name="Bliznina A."/>
        </authorList>
    </citation>
    <scope>NUCLEOTIDE SEQUENCE [LARGE SCALE GENOMIC DNA]</scope>
</reference>
<keyword evidence="3" id="KW-1185">Reference proteome</keyword>
<evidence type="ECO:0000313" key="3">
    <source>
        <dbReference type="Proteomes" id="UP001158576"/>
    </source>
</evidence>
<feature type="region of interest" description="Disordered" evidence="1">
    <location>
        <begin position="25"/>
        <end position="50"/>
    </location>
</feature>
<name>A0ABN7SJX8_OIKDI</name>
<accession>A0ABN7SJX8</accession>
<evidence type="ECO:0000256" key="1">
    <source>
        <dbReference type="SAM" id="MobiDB-lite"/>
    </source>
</evidence>
<dbReference type="Proteomes" id="UP001158576">
    <property type="component" value="Chromosome 1"/>
</dbReference>
<protein>
    <submittedName>
        <fullName evidence="2">Oidioi.mRNA.OKI2018_I69.chr1.g302.t1.cds</fullName>
    </submittedName>
</protein>
<proteinExistence type="predicted"/>
<organism evidence="2 3">
    <name type="scientific">Oikopleura dioica</name>
    <name type="common">Tunicate</name>
    <dbReference type="NCBI Taxonomy" id="34765"/>
    <lineage>
        <taxon>Eukaryota</taxon>
        <taxon>Metazoa</taxon>
        <taxon>Chordata</taxon>
        <taxon>Tunicata</taxon>
        <taxon>Appendicularia</taxon>
        <taxon>Copelata</taxon>
        <taxon>Oikopleuridae</taxon>
        <taxon>Oikopleura</taxon>
    </lineage>
</organism>
<gene>
    <name evidence="2" type="ORF">OKIOD_LOCUS9067</name>
</gene>
<evidence type="ECO:0000313" key="2">
    <source>
        <dbReference type="EMBL" id="CAG5102441.1"/>
    </source>
</evidence>
<sequence>MFLRIRIVRPNVRYRARFQKAIPKNRFDGNPLESPPEMMEREKEARKDSKFQRKTRIVDSFIPLEGTPGAQNHPLLQNMIDEKPKEEFSAIDEERSRQMEFRNSDYGYLVTTNRGRAENFDYNGNYRGNQHIQSNLYWKEAAEIEEQMTPELILSNFRRLLSSLENGDFETDEKRVILKACLEEMCDSIGSSSSENEVILPTDFVNRLRLSLSSIGIQLQPTEIDENSRKCVVSNVILDHKFSLCERKLTDYLMKIYEIISLSQVSQLDLLSKPDAENVKELNSSMENFLNFADSISQVDVIIDLQNFAHRVLKSPPNRPYHCSTFPKHFLLHLFSSEQEFYQGEAELFYEALGKGFEVVMNHARQKFKSKEERKELKVLVLTPEGANISSLIQSFSTDPDVDITCFKTPKLRKTSKNRIRKGQTEKTQESSSLILHFDDFFALLAASLFENALLISEDKFQNIFPYHLKRGYLEPYSAFMSSARAKRDEAEKIENARDEWRRMLSPKFREKVLFHLIDRYKGIRLDYFKNELDVRPQFVDDFCFLPYQTVNKDGKAITKWLFFSIQRLSTKEGERIVNLAKKIAEKCPRTQTIMKDYSINLPSSENLQIINDLDHQ</sequence>
<dbReference type="EMBL" id="OU015566">
    <property type="protein sequence ID" value="CAG5102441.1"/>
    <property type="molecule type" value="Genomic_DNA"/>
</dbReference>